<protein>
    <recommendedName>
        <fullName evidence="5">Calcineurin-like phosphoesterase domain-containing protein</fullName>
    </recommendedName>
</protein>
<evidence type="ECO:0000256" key="1">
    <source>
        <dbReference type="ARBA" id="ARBA00023136"/>
    </source>
</evidence>
<reference evidence="4" key="1">
    <citation type="submission" date="2016-04" db="EMBL/GenBank/DDBJ databases">
        <title>Comparative genomics of biotechnologically important yeasts.</title>
        <authorList>
            <consortium name="DOE Joint Genome Institute"/>
            <person name="Riley R."/>
            <person name="Haridas S."/>
            <person name="Wolfe K.H."/>
            <person name="Lopes M.R."/>
            <person name="Hittinger C.T."/>
            <person name="Goker M."/>
            <person name="Salamov A."/>
            <person name="Wisecaver J."/>
            <person name="Long T.M."/>
            <person name="Aerts A.L."/>
            <person name="Barry K."/>
            <person name="Choi C."/>
            <person name="Clum A."/>
            <person name="Coughlan A.Y."/>
            <person name="Deshpande S."/>
            <person name="Douglass A.P."/>
            <person name="Hanson S.J."/>
            <person name="Klenk H.-P."/>
            <person name="Labutti K."/>
            <person name="Lapidus A."/>
            <person name="Lindquist E."/>
            <person name="Lipzen A."/>
            <person name="Meier-Kolthoff J.P."/>
            <person name="Ohm R.A."/>
            <person name="Otillar R.P."/>
            <person name="Pangilinan J."/>
            <person name="Peng Y."/>
            <person name="Rokas A."/>
            <person name="Rosa C.A."/>
            <person name="Scheuner C."/>
            <person name="Sibirny A.A."/>
            <person name="Slot J.C."/>
            <person name="Stielow J.B."/>
            <person name="Sun H."/>
            <person name="Kurtzman C.P."/>
            <person name="Blackwell M."/>
            <person name="Grigoriev I.V."/>
            <person name="Jeffries T.W."/>
        </authorList>
    </citation>
    <scope>NUCLEOTIDE SEQUENCE [LARGE SCALE GENOMIC DNA]</scope>
    <source>
        <strain evidence="4">NRRL YB-2248</strain>
    </source>
</reference>
<proteinExistence type="predicted"/>
<organism evidence="3 4">
    <name type="scientific">[Candida] arabinofermentans NRRL YB-2248</name>
    <dbReference type="NCBI Taxonomy" id="983967"/>
    <lineage>
        <taxon>Eukaryota</taxon>
        <taxon>Fungi</taxon>
        <taxon>Dikarya</taxon>
        <taxon>Ascomycota</taxon>
        <taxon>Saccharomycotina</taxon>
        <taxon>Pichiomycetes</taxon>
        <taxon>Pichiales</taxon>
        <taxon>Pichiaceae</taxon>
        <taxon>Ogataea</taxon>
        <taxon>Ogataea/Candida clade</taxon>
    </lineage>
</organism>
<dbReference type="PANTHER" id="PTHR13315:SF1">
    <property type="entry name" value="PROTEIN TED1"/>
    <property type="match status" value="1"/>
</dbReference>
<feature type="transmembrane region" description="Helical" evidence="2">
    <location>
        <begin position="7"/>
        <end position="25"/>
    </location>
</feature>
<dbReference type="OrthoDB" id="9984693at2759"/>
<dbReference type="STRING" id="983967.A0A1E4T735"/>
<name>A0A1E4T735_9ASCO</name>
<sequence>MAYRSLSLLTWVITLITILLNLYIYTYPSLDCDHCKWKYTYKDVDSLSSIESKLINIPYIGDLYETYFIKETHRGGHGTPSDIRLLAIGDPQINGNWPSTPYIKRLDNFGNDYYLGHIYRLMKPRLDPTIVVGMGDLFSSQWIGDSEFYNRTKRYMTRLFPRPLQQTYAELEFIADHKDIDWKTHYDWFRNNLEDGFFQKPDYYHYSDIKDWTSANLTNEPLFINITGNHDIGYGDTTYQHMARWRKLFGKDNYWIEYDNDTKHPWRIVVLNGLAVDGPLLQPEFQKYTWQFIEVLKNREYHGSTILLTHIPMYKREGLCVDGPRVDYYNKDNCHEGGEYRIGLLKSENHLQYETSQAILNAVFKDSKSGIILTGHDHEGCENYYNFHERNNNEDEPSGEWIASKDVETGKYIKEVTVRSIMGDYDGSLGLMTGHFNNDSESWEFDYTLCPFIVQHVWWAAQIGILSTILLQSINWLI</sequence>
<dbReference type="SUPFAM" id="SSF56300">
    <property type="entry name" value="Metallo-dependent phosphatases"/>
    <property type="match status" value="1"/>
</dbReference>
<dbReference type="InterPro" id="IPR029052">
    <property type="entry name" value="Metallo-depent_PP-like"/>
</dbReference>
<keyword evidence="1 2" id="KW-0472">Membrane</keyword>
<keyword evidence="2" id="KW-1133">Transmembrane helix</keyword>
<dbReference type="Proteomes" id="UP000094801">
    <property type="component" value="Unassembled WGS sequence"/>
</dbReference>
<evidence type="ECO:0000313" key="4">
    <source>
        <dbReference type="Proteomes" id="UP000094801"/>
    </source>
</evidence>
<gene>
    <name evidence="3" type="ORF">CANARDRAFT_6080</name>
</gene>
<accession>A0A1E4T735</accession>
<dbReference type="GO" id="GO:0005783">
    <property type="term" value="C:endoplasmic reticulum"/>
    <property type="evidence" value="ECO:0007669"/>
    <property type="project" value="TreeGrafter"/>
</dbReference>
<dbReference type="PANTHER" id="PTHR13315">
    <property type="entry name" value="METALLO PHOSPHOESTERASE RELATED"/>
    <property type="match status" value="1"/>
</dbReference>
<dbReference type="GO" id="GO:0016020">
    <property type="term" value="C:membrane"/>
    <property type="evidence" value="ECO:0007669"/>
    <property type="project" value="GOC"/>
</dbReference>
<dbReference type="InterPro" id="IPR033308">
    <property type="entry name" value="PGAP5/Cdc1/Ted1"/>
</dbReference>
<keyword evidence="2" id="KW-0812">Transmembrane</keyword>
<evidence type="ECO:0000256" key="2">
    <source>
        <dbReference type="SAM" id="Phobius"/>
    </source>
</evidence>
<evidence type="ECO:0008006" key="5">
    <source>
        <dbReference type="Google" id="ProtNLM"/>
    </source>
</evidence>
<dbReference type="GO" id="GO:0006506">
    <property type="term" value="P:GPI anchor biosynthetic process"/>
    <property type="evidence" value="ECO:0007669"/>
    <property type="project" value="InterPro"/>
</dbReference>
<evidence type="ECO:0000313" key="3">
    <source>
        <dbReference type="EMBL" id="ODV87553.1"/>
    </source>
</evidence>
<dbReference type="EMBL" id="KV453848">
    <property type="protein sequence ID" value="ODV87553.1"/>
    <property type="molecule type" value="Genomic_DNA"/>
</dbReference>
<keyword evidence="4" id="KW-1185">Reference proteome</keyword>
<dbReference type="AlphaFoldDB" id="A0A1E4T735"/>